<comment type="caution">
    <text evidence="1">The sequence shown here is derived from an EMBL/GenBank/DDBJ whole genome shotgun (WGS) entry which is preliminary data.</text>
</comment>
<dbReference type="Gene3D" id="1.10.3230.30">
    <property type="entry name" value="Phage gp6-like head-tail connector protein"/>
    <property type="match status" value="1"/>
</dbReference>
<dbReference type="RefSeq" id="WP_209461227.1">
    <property type="nucleotide sequence ID" value="NZ_CP110224.1"/>
</dbReference>
<dbReference type="InterPro" id="IPR006450">
    <property type="entry name" value="Phage_HK97_gp6-like"/>
</dbReference>
<reference evidence="1 2" key="1">
    <citation type="submission" date="2021-03" db="EMBL/GenBank/DDBJ databases">
        <title>Genomic Encyclopedia of Type Strains, Phase IV (KMG-IV): sequencing the most valuable type-strain genomes for metagenomic binning, comparative biology and taxonomic classification.</title>
        <authorList>
            <person name="Goeker M."/>
        </authorList>
    </citation>
    <scope>NUCLEOTIDE SEQUENCE [LARGE SCALE GENOMIC DNA]</scope>
    <source>
        <strain evidence="1 2">DSM 25609</strain>
    </source>
</reference>
<evidence type="ECO:0000313" key="1">
    <source>
        <dbReference type="EMBL" id="MBP1967980.1"/>
    </source>
</evidence>
<name>A0ABS4IAS4_9BACI</name>
<dbReference type="InterPro" id="IPR021146">
    <property type="entry name" value="Phage_gp6-like_head-tail"/>
</dbReference>
<dbReference type="CDD" id="cd08054">
    <property type="entry name" value="gp6"/>
    <property type="match status" value="1"/>
</dbReference>
<dbReference type="Pfam" id="PF05135">
    <property type="entry name" value="Phage_connect_1"/>
    <property type="match status" value="1"/>
</dbReference>
<organism evidence="1 2">
    <name type="scientific">Virgibacillus natechei</name>
    <dbReference type="NCBI Taxonomy" id="1216297"/>
    <lineage>
        <taxon>Bacteria</taxon>
        <taxon>Bacillati</taxon>
        <taxon>Bacillota</taxon>
        <taxon>Bacilli</taxon>
        <taxon>Bacillales</taxon>
        <taxon>Bacillaceae</taxon>
        <taxon>Virgibacillus</taxon>
    </lineage>
</organism>
<keyword evidence="2" id="KW-1185">Reference proteome</keyword>
<dbReference type="NCBIfam" id="TIGR01560">
    <property type="entry name" value="put_DNA_pack"/>
    <property type="match status" value="1"/>
</dbReference>
<protein>
    <submittedName>
        <fullName evidence="1">Phage protein (Predicted DNA packaging)</fullName>
    </submittedName>
</protein>
<evidence type="ECO:0000313" key="2">
    <source>
        <dbReference type="Proteomes" id="UP001519345"/>
    </source>
</evidence>
<sequence>MLELAKEYIRIDGSDEDLTIQMLIDTAKQYIKSATNVDFTENNHAYKMVVLLLVVRWYENRGMEQADELDFTLSSMLLQIELEGVKDETN</sequence>
<dbReference type="EMBL" id="JAGGKX010000001">
    <property type="protein sequence ID" value="MBP1967980.1"/>
    <property type="molecule type" value="Genomic_DNA"/>
</dbReference>
<dbReference type="Proteomes" id="UP001519345">
    <property type="component" value="Unassembled WGS sequence"/>
</dbReference>
<accession>A0ABS4IAS4</accession>
<gene>
    <name evidence="1" type="ORF">J2Z83_000072</name>
</gene>
<proteinExistence type="predicted"/>